<gene>
    <name evidence="1" type="primary">Nfu_g_1_007928</name>
</gene>
<name>A0A1A8UCF7_NOTFU</name>
<sequence length="58" mass="6495">RRRCAVPNPDLSNPKRDYRGALRVEVVNGRKPPAVLRLVQIHQECISFSSCAAAFDNC</sequence>
<dbReference type="AlphaFoldDB" id="A0A1A8UCF7"/>
<accession>A0A1A8UCF7</accession>
<reference evidence="1" key="1">
    <citation type="submission" date="2016-05" db="EMBL/GenBank/DDBJ databases">
        <authorList>
            <person name="Lavstsen T."/>
            <person name="Jespersen J.S."/>
        </authorList>
    </citation>
    <scope>NUCLEOTIDE SEQUENCE</scope>
    <source>
        <tissue evidence="1">Brain</tissue>
    </source>
</reference>
<protein>
    <submittedName>
        <fullName evidence="1">Uncharacterized protein</fullName>
    </submittedName>
</protein>
<organism evidence="1">
    <name type="scientific">Nothobranchius furzeri</name>
    <name type="common">Turquoise killifish</name>
    <dbReference type="NCBI Taxonomy" id="105023"/>
    <lineage>
        <taxon>Eukaryota</taxon>
        <taxon>Metazoa</taxon>
        <taxon>Chordata</taxon>
        <taxon>Craniata</taxon>
        <taxon>Vertebrata</taxon>
        <taxon>Euteleostomi</taxon>
        <taxon>Actinopterygii</taxon>
        <taxon>Neopterygii</taxon>
        <taxon>Teleostei</taxon>
        <taxon>Neoteleostei</taxon>
        <taxon>Acanthomorphata</taxon>
        <taxon>Ovalentaria</taxon>
        <taxon>Atherinomorphae</taxon>
        <taxon>Cyprinodontiformes</taxon>
        <taxon>Nothobranchiidae</taxon>
        <taxon>Nothobranchius</taxon>
    </lineage>
</organism>
<reference evidence="1" key="2">
    <citation type="submission" date="2016-06" db="EMBL/GenBank/DDBJ databases">
        <title>The genome of a short-lived fish provides insights into sex chromosome evolution and the genetic control of aging.</title>
        <authorList>
            <person name="Reichwald K."/>
            <person name="Felder M."/>
            <person name="Petzold A."/>
            <person name="Koch P."/>
            <person name="Groth M."/>
            <person name="Platzer M."/>
        </authorList>
    </citation>
    <scope>NUCLEOTIDE SEQUENCE</scope>
    <source>
        <tissue evidence="1">Brain</tissue>
    </source>
</reference>
<feature type="non-terminal residue" evidence="1">
    <location>
        <position position="1"/>
    </location>
</feature>
<dbReference type="EMBL" id="HAEJ01005333">
    <property type="protein sequence ID" value="SBS45790.1"/>
    <property type="molecule type" value="Transcribed_RNA"/>
</dbReference>
<evidence type="ECO:0000313" key="1">
    <source>
        <dbReference type="EMBL" id="SBS45790.1"/>
    </source>
</evidence>
<proteinExistence type="predicted"/>